<dbReference type="Pfam" id="PF04722">
    <property type="entry name" value="Ssu72"/>
    <property type="match status" value="1"/>
</dbReference>
<evidence type="ECO:0000256" key="8">
    <source>
        <dbReference type="ARBA" id="ARBA00048336"/>
    </source>
</evidence>
<comment type="function">
    <text evidence="9">Component of the cleavage and polyadenylation factor (CPF) complex, which plays a key role in polyadenylation-dependent pre-mRNA 3'-end formation and cooperates with cleavage factors including the CFIA complex and NAB4/CFIB. SSU72 is required for 3'-end formation of snoRNAs.</text>
</comment>
<dbReference type="STRING" id="133383.A0A1R0GYW7"/>
<evidence type="ECO:0000313" key="11">
    <source>
        <dbReference type="Proteomes" id="UP000187455"/>
    </source>
</evidence>
<comment type="catalytic activity">
    <reaction evidence="8 9">
        <text>O-phospho-L-threonyl-[protein] + H2O = L-threonyl-[protein] + phosphate</text>
        <dbReference type="Rhea" id="RHEA:47004"/>
        <dbReference type="Rhea" id="RHEA-COMP:11060"/>
        <dbReference type="Rhea" id="RHEA-COMP:11605"/>
        <dbReference type="ChEBI" id="CHEBI:15377"/>
        <dbReference type="ChEBI" id="CHEBI:30013"/>
        <dbReference type="ChEBI" id="CHEBI:43474"/>
        <dbReference type="ChEBI" id="CHEBI:61977"/>
        <dbReference type="EC" id="3.1.3.16"/>
    </reaction>
</comment>
<dbReference type="Gene3D" id="3.40.50.2300">
    <property type="match status" value="2"/>
</dbReference>
<evidence type="ECO:0000256" key="3">
    <source>
        <dbReference type="ARBA" id="ARBA00022664"/>
    </source>
</evidence>
<dbReference type="Proteomes" id="UP000187455">
    <property type="component" value="Unassembled WGS sequence"/>
</dbReference>
<organism evidence="10 11">
    <name type="scientific">Smittium mucronatum</name>
    <dbReference type="NCBI Taxonomy" id="133383"/>
    <lineage>
        <taxon>Eukaryota</taxon>
        <taxon>Fungi</taxon>
        <taxon>Fungi incertae sedis</taxon>
        <taxon>Zoopagomycota</taxon>
        <taxon>Kickxellomycotina</taxon>
        <taxon>Harpellomycetes</taxon>
        <taxon>Harpellales</taxon>
        <taxon>Legeriomycetaceae</taxon>
        <taxon>Smittium</taxon>
    </lineage>
</organism>
<evidence type="ECO:0000256" key="1">
    <source>
        <dbReference type="ARBA" id="ARBA00004123"/>
    </source>
</evidence>
<keyword evidence="11" id="KW-1185">Reference proteome</keyword>
<dbReference type="GO" id="GO:0005847">
    <property type="term" value="C:mRNA cleavage and polyadenylation specificity factor complex"/>
    <property type="evidence" value="ECO:0007669"/>
    <property type="project" value="UniProtKB-ARBA"/>
</dbReference>
<gene>
    <name evidence="10" type="ORF">AYI68_g3844</name>
</gene>
<evidence type="ECO:0000256" key="5">
    <source>
        <dbReference type="ARBA" id="ARBA00022912"/>
    </source>
</evidence>
<evidence type="ECO:0000256" key="9">
    <source>
        <dbReference type="RuleBase" id="RU369031"/>
    </source>
</evidence>
<dbReference type="PANTHER" id="PTHR20383">
    <property type="entry name" value="RNA POLYMERASE II SUBUNIT A C-TERMINAL DOMAIN PHOSPHATASE"/>
    <property type="match status" value="1"/>
</dbReference>
<reference evidence="10 11" key="1">
    <citation type="journal article" date="2016" name="Mol. Biol. Evol.">
        <title>Genome-Wide Survey of Gut Fungi (Harpellales) Reveals the First Horizontally Transferred Ubiquitin Gene from a Mosquito Host.</title>
        <authorList>
            <person name="Wang Y."/>
            <person name="White M.M."/>
            <person name="Kvist S."/>
            <person name="Moncalvo J.M."/>
        </authorList>
    </citation>
    <scope>NUCLEOTIDE SEQUENCE [LARGE SCALE GENOMIC DNA]</scope>
    <source>
        <strain evidence="10 11">ALG-7-W6</strain>
    </source>
</reference>
<evidence type="ECO:0000256" key="4">
    <source>
        <dbReference type="ARBA" id="ARBA00022801"/>
    </source>
</evidence>
<dbReference type="EC" id="3.1.3.16" evidence="9"/>
<comment type="caution">
    <text evidence="10">The sequence shown here is derived from an EMBL/GenBank/DDBJ whole genome shotgun (WGS) entry which is preliminary data.</text>
</comment>
<comment type="catalytic activity">
    <reaction evidence="7 9">
        <text>O-phospho-L-seryl-[protein] + H2O = L-seryl-[protein] + phosphate</text>
        <dbReference type="Rhea" id="RHEA:20629"/>
        <dbReference type="Rhea" id="RHEA-COMP:9863"/>
        <dbReference type="Rhea" id="RHEA-COMP:11604"/>
        <dbReference type="ChEBI" id="CHEBI:15377"/>
        <dbReference type="ChEBI" id="CHEBI:29999"/>
        <dbReference type="ChEBI" id="CHEBI:43474"/>
        <dbReference type="ChEBI" id="CHEBI:83421"/>
        <dbReference type="EC" id="3.1.3.16"/>
    </reaction>
</comment>
<dbReference type="GO" id="GO:0008420">
    <property type="term" value="F:RNA polymerase II CTD heptapeptide repeat phosphatase activity"/>
    <property type="evidence" value="ECO:0007669"/>
    <property type="project" value="UniProtKB-ARBA"/>
</dbReference>
<evidence type="ECO:0000313" key="10">
    <source>
        <dbReference type="EMBL" id="OLY82038.1"/>
    </source>
</evidence>
<dbReference type="InterPro" id="IPR006811">
    <property type="entry name" value="RNA_pol_II_suA"/>
</dbReference>
<keyword evidence="4 9" id="KW-0378">Hydrolase</keyword>
<protein>
    <recommendedName>
        <fullName evidence="9">RNA polymerase II subunit A C-terminal domain phosphatase SSU72</fullName>
        <shortName evidence="9">CTD phosphatase SSU72</shortName>
        <ecNumber evidence="9">3.1.3.16</ecNumber>
    </recommendedName>
</protein>
<accession>A0A1R0GYW7</accession>
<dbReference type="EMBL" id="LSSL01001969">
    <property type="protein sequence ID" value="OLY82038.1"/>
    <property type="molecule type" value="Genomic_DNA"/>
</dbReference>
<dbReference type="GO" id="GO:0031124">
    <property type="term" value="P:mRNA 3'-end processing"/>
    <property type="evidence" value="ECO:0007669"/>
    <property type="project" value="UniProtKB-ARBA"/>
</dbReference>
<comment type="function">
    <text evidence="9">Processively dephosphorylates Ser-5 of the heptad repeats YSPTSPS in the C-terminal domain of the largest RNA polymerase II subunit (RPB1).</text>
</comment>
<keyword evidence="6 9" id="KW-0539">Nucleus</keyword>
<comment type="subcellular location">
    <subcellularLocation>
        <location evidence="1 9">Nucleus</location>
    </subcellularLocation>
</comment>
<keyword evidence="3 9" id="KW-0507">mRNA processing</keyword>
<comment type="similarity">
    <text evidence="2 9">Belongs to the SSU72 phosphatase family.</text>
</comment>
<evidence type="ECO:0000256" key="2">
    <source>
        <dbReference type="ARBA" id="ARBA00008978"/>
    </source>
</evidence>
<evidence type="ECO:0000256" key="7">
    <source>
        <dbReference type="ARBA" id="ARBA00047761"/>
    </source>
</evidence>
<sequence>MVKFAVICASNMNRSMEGHLVLANKNMNVKSFGTGSKVRLPGDSIDRPVVYDFGTPYESIYNELKRKNAPMYKKNGLFLMLERNMALKPAPQKFQDNYEQFDVIITCEERVFDAVCQELLTRQGRFAKPVHVVNVEIRDNHIDATKGGDTITKLSELISEAKDLESEIEDILERIQNEYPHSILYNLIYY</sequence>
<dbReference type="OrthoDB" id="57957at2759"/>
<proteinExistence type="inferred from homology"/>
<name>A0A1R0GYW7_9FUNG</name>
<dbReference type="AlphaFoldDB" id="A0A1R0GYW7"/>
<keyword evidence="5 9" id="KW-0904">Protein phosphatase</keyword>
<evidence type="ECO:0000256" key="6">
    <source>
        <dbReference type="ARBA" id="ARBA00023242"/>
    </source>
</evidence>
<comment type="subunit">
    <text evidence="9">Component of the cleavage and polyadenylation factor (CPF) complex.</text>
</comment>
<dbReference type="FunFam" id="3.40.50.2300:FF:000039">
    <property type="entry name" value="RNA polymerase II subunit A C-terminal domain phosphatase"/>
    <property type="match status" value="1"/>
</dbReference>